<evidence type="ECO:0000256" key="1">
    <source>
        <dbReference type="SAM" id="MobiDB-lite"/>
    </source>
</evidence>
<evidence type="ECO:0000313" key="3">
    <source>
        <dbReference type="Proteomes" id="UP000265520"/>
    </source>
</evidence>
<dbReference type="EMBL" id="LXQA010168877">
    <property type="protein sequence ID" value="MCI28911.1"/>
    <property type="molecule type" value="Genomic_DNA"/>
</dbReference>
<reference evidence="2 3" key="1">
    <citation type="journal article" date="2018" name="Front. Plant Sci.">
        <title>Red Clover (Trifolium pratense) and Zigzag Clover (T. medium) - A Picture of Genomic Similarities and Differences.</title>
        <authorList>
            <person name="Dluhosova J."/>
            <person name="Istvanek J."/>
            <person name="Nedelnik J."/>
            <person name="Repkova J."/>
        </authorList>
    </citation>
    <scope>NUCLEOTIDE SEQUENCE [LARGE SCALE GENOMIC DNA]</scope>
    <source>
        <strain evidence="3">cv. 10/8</strain>
        <tissue evidence="2">Leaf</tissue>
    </source>
</reference>
<sequence length="35" mass="3932">CGVQLACRVVLKHNVDDPRLPPRDSIPRLPPRDPT</sequence>
<feature type="region of interest" description="Disordered" evidence="1">
    <location>
        <begin position="16"/>
        <end position="35"/>
    </location>
</feature>
<evidence type="ECO:0000313" key="2">
    <source>
        <dbReference type="EMBL" id="MCI28911.1"/>
    </source>
</evidence>
<feature type="non-terminal residue" evidence="2">
    <location>
        <position position="1"/>
    </location>
</feature>
<comment type="caution">
    <text evidence="2">The sequence shown here is derived from an EMBL/GenBank/DDBJ whole genome shotgun (WGS) entry which is preliminary data.</text>
</comment>
<protein>
    <submittedName>
        <fullName evidence="2">Uncharacterized protein</fullName>
    </submittedName>
</protein>
<dbReference type="Proteomes" id="UP000265520">
    <property type="component" value="Unassembled WGS sequence"/>
</dbReference>
<dbReference type="AlphaFoldDB" id="A0A392QX34"/>
<keyword evidence="3" id="KW-1185">Reference proteome</keyword>
<organism evidence="2 3">
    <name type="scientific">Trifolium medium</name>
    <dbReference type="NCBI Taxonomy" id="97028"/>
    <lineage>
        <taxon>Eukaryota</taxon>
        <taxon>Viridiplantae</taxon>
        <taxon>Streptophyta</taxon>
        <taxon>Embryophyta</taxon>
        <taxon>Tracheophyta</taxon>
        <taxon>Spermatophyta</taxon>
        <taxon>Magnoliopsida</taxon>
        <taxon>eudicotyledons</taxon>
        <taxon>Gunneridae</taxon>
        <taxon>Pentapetalae</taxon>
        <taxon>rosids</taxon>
        <taxon>fabids</taxon>
        <taxon>Fabales</taxon>
        <taxon>Fabaceae</taxon>
        <taxon>Papilionoideae</taxon>
        <taxon>50 kb inversion clade</taxon>
        <taxon>NPAAA clade</taxon>
        <taxon>Hologalegina</taxon>
        <taxon>IRL clade</taxon>
        <taxon>Trifolieae</taxon>
        <taxon>Trifolium</taxon>
    </lineage>
</organism>
<proteinExistence type="predicted"/>
<accession>A0A392QX34</accession>
<name>A0A392QX34_9FABA</name>